<comment type="similarity">
    <text evidence="1">Belongs to the FGGY kinase family.</text>
</comment>
<dbReference type="PIRSF" id="PIRSF000538">
    <property type="entry name" value="GlpK"/>
    <property type="match status" value="1"/>
</dbReference>
<keyword evidence="7" id="KW-1185">Reference proteome</keyword>
<protein>
    <submittedName>
        <fullName evidence="6">Ribulokinase</fullName>
    </submittedName>
</protein>
<evidence type="ECO:0000256" key="3">
    <source>
        <dbReference type="ARBA" id="ARBA00022777"/>
    </source>
</evidence>
<dbReference type="InterPro" id="IPR018484">
    <property type="entry name" value="FGGY_N"/>
</dbReference>
<dbReference type="Pfam" id="PF02782">
    <property type="entry name" value="FGGY_C"/>
    <property type="match status" value="1"/>
</dbReference>
<dbReference type="SUPFAM" id="SSF53067">
    <property type="entry name" value="Actin-like ATPase domain"/>
    <property type="match status" value="2"/>
</dbReference>
<feature type="domain" description="Carbohydrate kinase FGGY C-terminal" evidence="5">
    <location>
        <begin position="281"/>
        <end position="489"/>
    </location>
</feature>
<accession>A0ABQ6APZ5</accession>
<evidence type="ECO:0000259" key="5">
    <source>
        <dbReference type="Pfam" id="PF02782"/>
    </source>
</evidence>
<reference evidence="7" key="1">
    <citation type="journal article" date="2019" name="Int. J. Syst. Evol. Microbiol.">
        <title>The Global Catalogue of Microorganisms (GCM) 10K type strain sequencing project: providing services to taxonomists for standard genome sequencing and annotation.</title>
        <authorList>
            <consortium name="The Broad Institute Genomics Platform"/>
            <consortium name="The Broad Institute Genome Sequencing Center for Infectious Disease"/>
            <person name="Wu L."/>
            <person name="Ma J."/>
        </authorList>
    </citation>
    <scope>NUCLEOTIDE SEQUENCE [LARGE SCALE GENOMIC DNA]</scope>
    <source>
        <strain evidence="7">NBRC 102520</strain>
    </source>
</reference>
<evidence type="ECO:0000256" key="1">
    <source>
        <dbReference type="ARBA" id="ARBA00009156"/>
    </source>
</evidence>
<dbReference type="Pfam" id="PF00370">
    <property type="entry name" value="FGGY_N"/>
    <property type="match status" value="1"/>
</dbReference>
<dbReference type="InterPro" id="IPR043129">
    <property type="entry name" value="ATPase_NBD"/>
</dbReference>
<dbReference type="EMBL" id="BSOW01000003">
    <property type="protein sequence ID" value="GLR84358.1"/>
    <property type="molecule type" value="Genomic_DNA"/>
</dbReference>
<dbReference type="Gene3D" id="1.20.58.2240">
    <property type="match status" value="1"/>
</dbReference>
<keyword evidence="2" id="KW-0808">Transferase</keyword>
<dbReference type="InterPro" id="IPR000577">
    <property type="entry name" value="Carb_kinase_FGGY"/>
</dbReference>
<name>A0ABQ6APZ5_9BRAD</name>
<dbReference type="PANTHER" id="PTHR43435:SF4">
    <property type="entry name" value="FGGY CARBOHYDRATE KINASE DOMAIN-CONTAINING PROTEIN"/>
    <property type="match status" value="1"/>
</dbReference>
<dbReference type="InterPro" id="IPR006003">
    <property type="entry name" value="FGGY_RbtK-like"/>
</dbReference>
<dbReference type="CDD" id="cd07782">
    <property type="entry name" value="ASKHA_NBD_FGGY_D-RBK"/>
    <property type="match status" value="1"/>
</dbReference>
<organism evidence="6 7">
    <name type="scientific">Bradyrhizobium iriomotense</name>
    <dbReference type="NCBI Taxonomy" id="441950"/>
    <lineage>
        <taxon>Bacteria</taxon>
        <taxon>Pseudomonadati</taxon>
        <taxon>Pseudomonadota</taxon>
        <taxon>Alphaproteobacteria</taxon>
        <taxon>Hyphomicrobiales</taxon>
        <taxon>Nitrobacteraceae</taxon>
        <taxon>Bradyrhizobium</taxon>
    </lineage>
</organism>
<evidence type="ECO:0000313" key="6">
    <source>
        <dbReference type="EMBL" id="GLR84358.1"/>
    </source>
</evidence>
<keyword evidence="3" id="KW-0418">Kinase</keyword>
<dbReference type="Gene3D" id="3.30.420.40">
    <property type="match status" value="1"/>
</dbReference>
<gene>
    <name evidence="6" type="ORF">GCM10007857_10680</name>
</gene>
<dbReference type="PANTHER" id="PTHR43435">
    <property type="entry name" value="RIBULOKINASE"/>
    <property type="match status" value="1"/>
</dbReference>
<evidence type="ECO:0000259" key="4">
    <source>
        <dbReference type="Pfam" id="PF00370"/>
    </source>
</evidence>
<dbReference type="InterPro" id="IPR018485">
    <property type="entry name" value="FGGY_C"/>
</dbReference>
<feature type="domain" description="Carbohydrate kinase FGGY N-terminal" evidence="4">
    <location>
        <begin position="5"/>
        <end position="263"/>
    </location>
</feature>
<dbReference type="RefSeq" id="WP_284261963.1">
    <property type="nucleotide sequence ID" value="NZ_BSOW01000003.1"/>
</dbReference>
<dbReference type="NCBIfam" id="TIGR01315">
    <property type="entry name" value="5C_CHO_kinase"/>
    <property type="match status" value="1"/>
</dbReference>
<sequence>MPQAYIGVDVGTTSTRAGVFDEAGNLLATARHPIRNWHEAGDIVEQSSSDIWDACARSVRAAMAEAGIAPDIVRGIGFDATCSLVALGKDGEPVTVSTSGDSQRNVIVWMDHRATTEARLINETQDDVLRYVGGSISPEMEMPKLLWLKRHLRQSFDAAGHFFDLADYLTWRATGSLQRSTCTVTCKWNYLAHDGGGWSAPFFQRIGLSDFVAEKYARIGTEIVAPGTRLGSGLTRAAAADLGLSAGTPVGASLIDAHAGGIGAIGGRDGSGGTADVSDRLAYIMGTSACIMATTTEPCFVPGVWGPYYSGMVPNFWLNEGGQSAAGAAIDHLLKSHAGYAEASAAARKDGLDIIDFLEKRIIARAGDVSRAAQLARDIHVLPEFIGNRSPYADPDTRAVIAGLDLDTDIGAMERLFVAGLCGLAYGLAEVIEAFAAHGVHSSIMIMGGGASRSPLVRQIMADTTGLTVALPQTREPVLLGAAMLGAVAGGAFASIGETMAKMSALGRLSEPTAPGMAEFHSRKRKAYKMLREVDRGSREAMAGFEPTLPRQG</sequence>
<evidence type="ECO:0000256" key="2">
    <source>
        <dbReference type="ARBA" id="ARBA00022679"/>
    </source>
</evidence>
<dbReference type="Proteomes" id="UP001156905">
    <property type="component" value="Unassembled WGS sequence"/>
</dbReference>
<evidence type="ECO:0000313" key="7">
    <source>
        <dbReference type="Proteomes" id="UP001156905"/>
    </source>
</evidence>
<comment type="caution">
    <text evidence="6">The sequence shown here is derived from an EMBL/GenBank/DDBJ whole genome shotgun (WGS) entry which is preliminary data.</text>
</comment>
<proteinExistence type="inferred from homology"/>